<protein>
    <recommendedName>
        <fullName evidence="3">DUF4160 domain-containing protein</fullName>
    </recommendedName>
</protein>
<keyword evidence="2" id="KW-1185">Reference proteome</keyword>
<proteinExistence type="predicted"/>
<evidence type="ECO:0000313" key="2">
    <source>
        <dbReference type="Proteomes" id="UP000006062"/>
    </source>
</evidence>
<dbReference type="EMBL" id="CP003154">
    <property type="protein sequence ID" value="AFL75692.1"/>
    <property type="molecule type" value="Genomic_DNA"/>
</dbReference>
<accession>I3YFC4</accession>
<dbReference type="KEGG" id="tvi:Thivi_3850"/>
<reference evidence="1 2" key="1">
    <citation type="submission" date="2012-06" db="EMBL/GenBank/DDBJ databases">
        <title>Complete sequence of Thiocystis violascens DSM 198.</title>
        <authorList>
            <consortium name="US DOE Joint Genome Institute"/>
            <person name="Lucas S."/>
            <person name="Han J."/>
            <person name="Lapidus A."/>
            <person name="Cheng J.-F."/>
            <person name="Goodwin L."/>
            <person name="Pitluck S."/>
            <person name="Peters L."/>
            <person name="Ovchinnikova G."/>
            <person name="Teshima H."/>
            <person name="Detter J.C."/>
            <person name="Han C."/>
            <person name="Tapia R."/>
            <person name="Land M."/>
            <person name="Hauser L."/>
            <person name="Kyrpides N."/>
            <person name="Ivanova N."/>
            <person name="Pagani I."/>
            <person name="Vogl K."/>
            <person name="Liu Z."/>
            <person name="Frigaard N.-U."/>
            <person name="Bryant D."/>
            <person name="Woyke T."/>
        </authorList>
    </citation>
    <scope>NUCLEOTIDE SEQUENCE [LARGE SCALE GENOMIC DNA]</scope>
    <source>
        <strain evidence="2">ATCC 17096 / DSM 198 / 6111</strain>
    </source>
</reference>
<dbReference type="STRING" id="765911.Thivi_3850"/>
<evidence type="ECO:0008006" key="3">
    <source>
        <dbReference type="Google" id="ProtNLM"/>
    </source>
</evidence>
<dbReference type="HOGENOM" id="CLU_162083_4_2_6"/>
<sequence length="80" mass="9599">MKSYREGHYRFFLFSREEERMHVHVVSGEGEAKFWLDPDIELARNHKYSGKKLKQIESLVEVNYNELVSAWQQHFKCGSH</sequence>
<dbReference type="Proteomes" id="UP000006062">
    <property type="component" value="Chromosome"/>
</dbReference>
<dbReference type="eggNOG" id="ENOG5032YQJ">
    <property type="taxonomic scope" value="Bacteria"/>
</dbReference>
<dbReference type="Pfam" id="PF13711">
    <property type="entry name" value="DUF4160"/>
    <property type="match status" value="1"/>
</dbReference>
<name>I3YFC4_THIV6</name>
<dbReference type="InterPro" id="IPR025427">
    <property type="entry name" value="DUF4160"/>
</dbReference>
<evidence type="ECO:0000313" key="1">
    <source>
        <dbReference type="EMBL" id="AFL75692.1"/>
    </source>
</evidence>
<organism evidence="1 2">
    <name type="scientific">Thiocystis violascens (strain ATCC 17096 / DSM 198 / 6111)</name>
    <name type="common">Chromatium violascens</name>
    <dbReference type="NCBI Taxonomy" id="765911"/>
    <lineage>
        <taxon>Bacteria</taxon>
        <taxon>Pseudomonadati</taxon>
        <taxon>Pseudomonadota</taxon>
        <taxon>Gammaproteobacteria</taxon>
        <taxon>Chromatiales</taxon>
        <taxon>Chromatiaceae</taxon>
        <taxon>Thiocystis</taxon>
    </lineage>
</organism>
<gene>
    <name evidence="1" type="ordered locus">Thivi_3850</name>
</gene>
<dbReference type="AlphaFoldDB" id="I3YFC4"/>